<dbReference type="Pfam" id="PF12248">
    <property type="entry name" value="Methyltransf_FA"/>
    <property type="match status" value="1"/>
</dbReference>
<keyword evidence="1" id="KW-0732">Signal</keyword>
<name>A0A8D8NNJ3_CULPI</name>
<evidence type="ECO:0000256" key="1">
    <source>
        <dbReference type="SAM" id="SignalP"/>
    </source>
</evidence>
<dbReference type="InterPro" id="IPR022041">
    <property type="entry name" value="Methyltransf_FA"/>
</dbReference>
<feature type="signal peptide" evidence="1">
    <location>
        <begin position="1"/>
        <end position="21"/>
    </location>
</feature>
<protein>
    <submittedName>
        <fullName evidence="3">(northern house mosquito) hypothetical protein</fullName>
    </submittedName>
</protein>
<reference evidence="3" key="1">
    <citation type="submission" date="2021-05" db="EMBL/GenBank/DDBJ databases">
        <authorList>
            <person name="Alioto T."/>
            <person name="Alioto T."/>
            <person name="Gomez Garrido J."/>
        </authorList>
    </citation>
    <scope>NUCLEOTIDE SEQUENCE</scope>
</reference>
<accession>A0A8D8NNJ3</accession>
<dbReference type="EMBL" id="HBUE01285400">
    <property type="protein sequence ID" value="CAG6571223.1"/>
    <property type="molecule type" value="Transcribed_RNA"/>
</dbReference>
<feature type="chain" id="PRO_5033670501" evidence="1">
    <location>
        <begin position="22"/>
        <end position="192"/>
    </location>
</feature>
<evidence type="ECO:0000313" key="3">
    <source>
        <dbReference type="EMBL" id="CAG6571223.1"/>
    </source>
</evidence>
<sequence>MFLRVILLATAVCAYTSSSIGRNSFEATLGCLQYNSDTDYGFDHPYYPTANWRSIKQSTINGTVRMRMGVSGDKSAYIRLAQTARPFGDFVHEIVLGFFSDNRSYLQRYIRSSPSYVHSHQVFKLNYIKKISIFEPLMFTVEIYPNGRLTVTLDSEQHPFIDETDLGIPTQYIGFANWNANDTAVFYVDCPL</sequence>
<feature type="domain" description="Farnesoic acid O-methyl transferase" evidence="2">
    <location>
        <begin position="42"/>
        <end position="191"/>
    </location>
</feature>
<dbReference type="EMBL" id="HBUE01179803">
    <property type="protein sequence ID" value="CAG6519670.1"/>
    <property type="molecule type" value="Transcribed_RNA"/>
</dbReference>
<dbReference type="AlphaFoldDB" id="A0A8D8NNJ3"/>
<evidence type="ECO:0000259" key="2">
    <source>
        <dbReference type="Pfam" id="PF12248"/>
    </source>
</evidence>
<organism evidence="3">
    <name type="scientific">Culex pipiens</name>
    <name type="common">House mosquito</name>
    <dbReference type="NCBI Taxonomy" id="7175"/>
    <lineage>
        <taxon>Eukaryota</taxon>
        <taxon>Metazoa</taxon>
        <taxon>Ecdysozoa</taxon>
        <taxon>Arthropoda</taxon>
        <taxon>Hexapoda</taxon>
        <taxon>Insecta</taxon>
        <taxon>Pterygota</taxon>
        <taxon>Neoptera</taxon>
        <taxon>Endopterygota</taxon>
        <taxon>Diptera</taxon>
        <taxon>Nematocera</taxon>
        <taxon>Culicoidea</taxon>
        <taxon>Culicidae</taxon>
        <taxon>Culicinae</taxon>
        <taxon>Culicini</taxon>
        <taxon>Culex</taxon>
        <taxon>Culex</taxon>
    </lineage>
</organism>
<proteinExistence type="predicted"/>